<feature type="compositionally biased region" description="Basic and acidic residues" evidence="1">
    <location>
        <begin position="84"/>
        <end position="101"/>
    </location>
</feature>
<evidence type="ECO:0000313" key="3">
    <source>
        <dbReference type="Proteomes" id="UP000297527"/>
    </source>
</evidence>
<feature type="region of interest" description="Disordered" evidence="1">
    <location>
        <begin position="161"/>
        <end position="208"/>
    </location>
</feature>
<feature type="compositionally biased region" description="Polar residues" evidence="1">
    <location>
        <begin position="1"/>
        <end position="17"/>
    </location>
</feature>
<evidence type="ECO:0000256" key="1">
    <source>
        <dbReference type="SAM" id="MobiDB-lite"/>
    </source>
</evidence>
<gene>
    <name evidence="2" type="ORF">BCON_0400g00060</name>
</gene>
<proteinExistence type="predicted"/>
<dbReference type="AlphaFoldDB" id="A0A4Z1H8H7"/>
<sequence length="208" mass="23823">MKTQSFSTRSPMASSKIASHKDKSQNITPKTPPNTRMLSPPRAPRQRRFLRSAVTSQSNGTFRTPNNFEDTSNFRLYSPTPLRGQDRRNTRSRSPPRDRAPKYRNRFPVNSRLFGGRSVEGELLGPLLTESIEQDTVMDNEQPSNPYNINERFQRMLSLADTERKEQATRSRLSGLPNNKSLHTKSKEIDSNSSKTPSKDLSDEEHRF</sequence>
<keyword evidence="3" id="KW-1185">Reference proteome</keyword>
<protein>
    <submittedName>
        <fullName evidence="2">Uncharacterized protein</fullName>
    </submittedName>
</protein>
<name>A0A4Z1H8H7_9HELO</name>
<reference evidence="2 3" key="1">
    <citation type="submission" date="2017-12" db="EMBL/GenBank/DDBJ databases">
        <title>Comparative genomics of Botrytis spp.</title>
        <authorList>
            <person name="Valero-Jimenez C.A."/>
            <person name="Tapia P."/>
            <person name="Veloso J."/>
            <person name="Silva-Moreno E."/>
            <person name="Staats M."/>
            <person name="Valdes J.H."/>
            <person name="Van Kan J.A.L."/>
        </authorList>
    </citation>
    <scope>NUCLEOTIDE SEQUENCE [LARGE SCALE GENOMIC DNA]</scope>
    <source>
        <strain evidence="2 3">MUCL11595</strain>
    </source>
</reference>
<feature type="compositionally biased region" description="Polar residues" evidence="1">
    <location>
        <begin position="170"/>
        <end position="181"/>
    </location>
</feature>
<dbReference type="OrthoDB" id="3557806at2759"/>
<dbReference type="EMBL" id="PQXN01000398">
    <property type="protein sequence ID" value="TGO45356.1"/>
    <property type="molecule type" value="Genomic_DNA"/>
</dbReference>
<organism evidence="2 3">
    <name type="scientific">Botryotinia convoluta</name>
    <dbReference type="NCBI Taxonomy" id="54673"/>
    <lineage>
        <taxon>Eukaryota</taxon>
        <taxon>Fungi</taxon>
        <taxon>Dikarya</taxon>
        <taxon>Ascomycota</taxon>
        <taxon>Pezizomycotina</taxon>
        <taxon>Leotiomycetes</taxon>
        <taxon>Helotiales</taxon>
        <taxon>Sclerotiniaceae</taxon>
        <taxon>Botryotinia</taxon>
    </lineage>
</organism>
<feature type="compositionally biased region" description="Basic and acidic residues" evidence="1">
    <location>
        <begin position="197"/>
        <end position="208"/>
    </location>
</feature>
<comment type="caution">
    <text evidence="2">The sequence shown here is derived from an EMBL/GenBank/DDBJ whole genome shotgun (WGS) entry which is preliminary data.</text>
</comment>
<dbReference type="Proteomes" id="UP000297527">
    <property type="component" value="Unassembled WGS sequence"/>
</dbReference>
<feature type="compositionally biased region" description="Polar residues" evidence="1">
    <location>
        <begin position="25"/>
        <end position="37"/>
    </location>
</feature>
<accession>A0A4Z1H8H7</accession>
<feature type="region of interest" description="Disordered" evidence="1">
    <location>
        <begin position="1"/>
        <end position="107"/>
    </location>
</feature>
<feature type="compositionally biased region" description="Polar residues" evidence="1">
    <location>
        <begin position="53"/>
        <end position="75"/>
    </location>
</feature>
<evidence type="ECO:0000313" key="2">
    <source>
        <dbReference type="EMBL" id="TGO45356.1"/>
    </source>
</evidence>